<dbReference type="EMBL" id="ACEC01000026">
    <property type="protein sequence ID" value="EEG31666.1"/>
    <property type="molecule type" value="Genomic_DNA"/>
</dbReference>
<reference evidence="1 2" key="2">
    <citation type="submission" date="2009-02" db="EMBL/GenBank/DDBJ databases">
        <title>Draft genome sequence of Clostridium methylpentosum (DSM 5476).</title>
        <authorList>
            <person name="Sudarsanam P."/>
            <person name="Ley R."/>
            <person name="Guruge J."/>
            <person name="Turnbaugh P.J."/>
            <person name="Mahowald M."/>
            <person name="Liep D."/>
            <person name="Gordon J."/>
        </authorList>
    </citation>
    <scope>NUCLEOTIDE SEQUENCE [LARGE SCALE GENOMIC DNA]</scope>
    <source>
        <strain evidence="1 2">DSM 5476</strain>
    </source>
</reference>
<accession>C0EA47</accession>
<dbReference type="AlphaFoldDB" id="C0EA47"/>
<keyword evidence="2" id="KW-1185">Reference proteome</keyword>
<evidence type="ECO:0000313" key="1">
    <source>
        <dbReference type="EMBL" id="EEG31666.1"/>
    </source>
</evidence>
<gene>
    <name evidence="1" type="ORF">CLOSTMETH_00701</name>
</gene>
<name>C0EA47_9FIRM</name>
<proteinExistence type="predicted"/>
<comment type="caution">
    <text evidence="1">The sequence shown here is derived from an EMBL/GenBank/DDBJ whole genome shotgun (WGS) entry which is preliminary data.</text>
</comment>
<dbReference type="STRING" id="537013.CLOSTMETH_00701"/>
<reference evidence="1 2" key="1">
    <citation type="submission" date="2009-01" db="EMBL/GenBank/DDBJ databases">
        <authorList>
            <person name="Fulton L."/>
            <person name="Clifton S."/>
            <person name="Fulton B."/>
            <person name="Xu J."/>
            <person name="Minx P."/>
            <person name="Pepin K.H."/>
            <person name="Johnson M."/>
            <person name="Bhonagiri V."/>
            <person name="Nash W.E."/>
            <person name="Mardis E.R."/>
            <person name="Wilson R.K."/>
        </authorList>
    </citation>
    <scope>NUCLEOTIDE SEQUENCE [LARGE SCALE GENOMIC DNA]</scope>
    <source>
        <strain evidence="1 2">DSM 5476</strain>
    </source>
</reference>
<sequence>MAPRGVCSSSLDRTGGFFFFCAPGSIQKVNSSPCHPSRALI</sequence>
<dbReference type="HOGENOM" id="CLU_3268097_0_0_9"/>
<protein>
    <submittedName>
        <fullName evidence="1">Uncharacterized protein</fullName>
    </submittedName>
</protein>
<organism evidence="1 2">
    <name type="scientific">[Clostridium] methylpentosum DSM 5476</name>
    <dbReference type="NCBI Taxonomy" id="537013"/>
    <lineage>
        <taxon>Bacteria</taxon>
        <taxon>Bacillati</taxon>
        <taxon>Bacillota</taxon>
        <taxon>Clostridia</taxon>
        <taxon>Eubacteriales</taxon>
        <taxon>Oscillospiraceae</taxon>
        <taxon>Oscillospiraceae incertae sedis</taxon>
    </lineage>
</organism>
<dbReference type="Proteomes" id="UP000003340">
    <property type="component" value="Unassembled WGS sequence"/>
</dbReference>
<evidence type="ECO:0000313" key="2">
    <source>
        <dbReference type="Proteomes" id="UP000003340"/>
    </source>
</evidence>